<feature type="region of interest" description="Disordered" evidence="6">
    <location>
        <begin position="43"/>
        <end position="99"/>
    </location>
</feature>
<sequence>MKFAKELERDLVPEWRIKYLNYKAGKKHIKAVARAINRANGASSTRLPARADRPHSGSASFRTAASANPAPAEDGVDPLRTSPAPMGQSPPRSIPIKKPAPVAGERQGLMQGAESDMQYGSFVPTPPDHEPAPISESGQPSHLFELPDPAIKVPSNLSDGPGQRPPATPRVDSGASVHRLALNRTASRAGSQSGAAAARAPTPGRLPSAAGATFPNLTPSDMQTPRARLRRMFSLAGPSLERYRSRGEYDMHAFDEVREKEKEFFEFLDIELQKVENFYRQKEDHAGKRLAMLREQLHEMRNRRISEIAEARRRKRDGESNSHDAKEGLKSNGAGHLPMLDPLKAKLFKPGPNSKALQKMPQTPRHNGTNPDERRDYIRRPDEHEVPYRTAKRKLKLALQEFYRGLELLKSYALLNRTAFRKLNKKFDKSTHARPPYRYMNEKVNKSWFVNSDILDGHLQAVEDLYARYFERGNHKLAAGKLRNLSKKKRDESGSAFRNGLLIGVGVVFAVQGLVQGAQLLFDDDDDVQTQTSYLMQIYGGYFLMLFLFSMFCLNCKIWAANRINYPFIFEFDPRNQLDWRQLSEFPSFFLFLFGLFMWLNFTRYGSDAMYLYYPVLLIFITVLILFMPAPIFWHKSRKWFLYSHWRLFFAGLYPVEFRDFFLGDMYCSMTYAMCVSIIHSPRPENYACLINVQNIELFFCLYAHSWDEPQQFNGGKYTASILAGVFLSVYRINGTSQNLGLFIAFSMVNGFYTAFWDIFMDFSLVQPHARHRFLRDITALKSRWPYYLIMILDPILRFNWVFYAIFTHDTQHSSIASFLIGFAEVTRRGMWTLLRVENEHCSNVAQYKASRDVPLPYRLDTGITALTSARVSSDSNAGKQPQDDDDPTSFTPAPRTATWTGAIENRPPSGGRSTGVDVPGSASGARPGLSSAATADVVEEGRTPGEDSLRMRKRQRADTVGKRSIVRILAEAHKQDFEKKRKPASTKGGGGGASQLDGAAEVDDDDDDDDDDDEDLGEVDDGSEDEETGSMLDERMEVREAEIMLGKGRDGEEL</sequence>
<comment type="similarity">
    <text evidence="2">Belongs to the SYG1 (TC 2.A.94) family.</text>
</comment>
<dbReference type="EMBL" id="LCUC01000133">
    <property type="protein sequence ID" value="KKY36299.1"/>
    <property type="molecule type" value="Genomic_DNA"/>
</dbReference>
<feature type="transmembrane region" description="Helical" evidence="7">
    <location>
        <begin position="496"/>
        <end position="522"/>
    </location>
</feature>
<feature type="compositionally biased region" description="Basic and acidic residues" evidence="6">
    <location>
        <begin position="971"/>
        <end position="980"/>
    </location>
</feature>
<dbReference type="AlphaFoldDB" id="A0A0G2FQN6"/>
<dbReference type="Pfam" id="PF03105">
    <property type="entry name" value="SPX"/>
    <property type="match status" value="1"/>
</dbReference>
<evidence type="ECO:0000259" key="9">
    <source>
        <dbReference type="PROSITE" id="PS51382"/>
    </source>
</evidence>
<keyword evidence="5 7" id="KW-0472">Membrane</keyword>
<dbReference type="InterPro" id="IPR004342">
    <property type="entry name" value="EXS_C"/>
</dbReference>
<dbReference type="GO" id="GO:0006817">
    <property type="term" value="P:phosphate ion transport"/>
    <property type="evidence" value="ECO:0007669"/>
    <property type="project" value="TreeGrafter"/>
</dbReference>
<evidence type="ECO:0000256" key="2">
    <source>
        <dbReference type="ARBA" id="ARBA00009665"/>
    </source>
</evidence>
<evidence type="ECO:0000256" key="7">
    <source>
        <dbReference type="SAM" id="Phobius"/>
    </source>
</evidence>
<dbReference type="STRING" id="1214573.A0A0G2FQN6"/>
<feature type="domain" description="EXS" evidence="8">
    <location>
        <begin position="674"/>
        <end position="868"/>
    </location>
</feature>
<reference evidence="10 11" key="2">
    <citation type="submission" date="2015-05" db="EMBL/GenBank/DDBJ databases">
        <authorList>
            <person name="Morales-Cruz A."/>
            <person name="Amrine K.C."/>
            <person name="Cantu D."/>
        </authorList>
    </citation>
    <scope>NUCLEOTIDE SEQUENCE [LARGE SCALE GENOMIC DNA]</scope>
    <source>
        <strain evidence="10">DA912</strain>
    </source>
</reference>
<dbReference type="InterPro" id="IPR004331">
    <property type="entry name" value="SPX_dom"/>
</dbReference>
<dbReference type="CDD" id="cd14475">
    <property type="entry name" value="SPX_SYG1_like"/>
    <property type="match status" value="1"/>
</dbReference>
<dbReference type="Proteomes" id="UP000034680">
    <property type="component" value="Unassembled WGS sequence"/>
</dbReference>
<dbReference type="PROSITE" id="PS51380">
    <property type="entry name" value="EXS"/>
    <property type="match status" value="1"/>
</dbReference>
<keyword evidence="4 7" id="KW-1133">Transmembrane helix</keyword>
<proteinExistence type="inferred from homology"/>
<dbReference type="Pfam" id="PF03124">
    <property type="entry name" value="EXS"/>
    <property type="match status" value="2"/>
</dbReference>
<feature type="compositionally biased region" description="Basic and acidic residues" evidence="6">
    <location>
        <begin position="307"/>
        <end position="329"/>
    </location>
</feature>
<feature type="compositionally biased region" description="Basic and acidic residues" evidence="6">
    <location>
        <begin position="371"/>
        <end position="385"/>
    </location>
</feature>
<dbReference type="GO" id="GO:0000822">
    <property type="term" value="F:inositol hexakisphosphate binding"/>
    <property type="evidence" value="ECO:0007669"/>
    <property type="project" value="TreeGrafter"/>
</dbReference>
<evidence type="ECO:0000313" key="10">
    <source>
        <dbReference type="EMBL" id="KKY36299.1"/>
    </source>
</evidence>
<dbReference type="GO" id="GO:0005886">
    <property type="term" value="C:plasma membrane"/>
    <property type="evidence" value="ECO:0007669"/>
    <property type="project" value="TreeGrafter"/>
</dbReference>
<feature type="transmembrane region" description="Helical" evidence="7">
    <location>
        <begin position="740"/>
        <end position="766"/>
    </location>
</feature>
<evidence type="ECO:0000256" key="4">
    <source>
        <dbReference type="ARBA" id="ARBA00022989"/>
    </source>
</evidence>
<feature type="domain" description="SPX" evidence="9">
    <location>
        <begin position="1"/>
        <end position="441"/>
    </location>
</feature>
<feature type="region of interest" description="Disordered" evidence="6">
    <location>
        <begin position="117"/>
        <end position="225"/>
    </location>
</feature>
<feature type="compositionally biased region" description="Low complexity" evidence="6">
    <location>
        <begin position="186"/>
        <end position="207"/>
    </location>
</feature>
<evidence type="ECO:0000256" key="5">
    <source>
        <dbReference type="ARBA" id="ARBA00023136"/>
    </source>
</evidence>
<gene>
    <name evidence="10" type="ORF">UCDDA912_g03743</name>
</gene>
<feature type="transmembrane region" description="Helical" evidence="7">
    <location>
        <begin position="583"/>
        <end position="600"/>
    </location>
</feature>
<feature type="compositionally biased region" description="Basic and acidic residues" evidence="6">
    <location>
        <begin position="940"/>
        <end position="962"/>
    </location>
</feature>
<feature type="region of interest" description="Disordered" evidence="6">
    <location>
        <begin position="307"/>
        <end position="385"/>
    </location>
</feature>
<dbReference type="PANTHER" id="PTHR10783:SF103">
    <property type="entry name" value="SOLUTE CARRIER FAMILY 53 MEMBER 1"/>
    <property type="match status" value="1"/>
</dbReference>
<feature type="compositionally biased region" description="Polar residues" evidence="6">
    <location>
        <begin position="871"/>
        <end position="880"/>
    </location>
</feature>
<reference evidence="10 11" key="1">
    <citation type="submission" date="2015-05" db="EMBL/GenBank/DDBJ databases">
        <title>Distinctive expansion of gene families associated with plant cell wall degradation and secondary metabolism in the genomes of grapevine trunk pathogens.</title>
        <authorList>
            <person name="Lawrence D.P."/>
            <person name="Travadon R."/>
            <person name="Rolshausen P.E."/>
            <person name="Baumgartner K."/>
        </authorList>
    </citation>
    <scope>NUCLEOTIDE SEQUENCE [LARGE SCALE GENOMIC DNA]</scope>
    <source>
        <strain evidence="10">DA912</strain>
    </source>
</reference>
<protein>
    <submittedName>
        <fullName evidence="10">Putative exs family protein</fullName>
    </submittedName>
</protein>
<evidence type="ECO:0000256" key="3">
    <source>
        <dbReference type="ARBA" id="ARBA00022692"/>
    </source>
</evidence>
<comment type="subcellular location">
    <subcellularLocation>
        <location evidence="1">Membrane</location>
        <topology evidence="1">Multi-pass membrane protein</topology>
    </subcellularLocation>
</comment>
<feature type="transmembrane region" description="Helical" evidence="7">
    <location>
        <begin position="612"/>
        <end position="634"/>
    </location>
</feature>
<feature type="compositionally biased region" description="Polar residues" evidence="6">
    <location>
        <begin position="360"/>
        <end position="370"/>
    </location>
</feature>
<feature type="compositionally biased region" description="Acidic residues" evidence="6">
    <location>
        <begin position="1001"/>
        <end position="1029"/>
    </location>
</feature>
<organism evidence="10 11">
    <name type="scientific">Diaporthe ampelina</name>
    <dbReference type="NCBI Taxonomy" id="1214573"/>
    <lineage>
        <taxon>Eukaryota</taxon>
        <taxon>Fungi</taxon>
        <taxon>Dikarya</taxon>
        <taxon>Ascomycota</taxon>
        <taxon>Pezizomycotina</taxon>
        <taxon>Sordariomycetes</taxon>
        <taxon>Sordariomycetidae</taxon>
        <taxon>Diaporthales</taxon>
        <taxon>Diaporthaceae</taxon>
        <taxon>Diaporthe</taxon>
    </lineage>
</organism>
<dbReference type="OrthoDB" id="9970435at2759"/>
<keyword evidence="3 7" id="KW-0812">Transmembrane</keyword>
<keyword evidence="11" id="KW-1185">Reference proteome</keyword>
<dbReference type="PANTHER" id="PTHR10783">
    <property type="entry name" value="XENOTROPIC AND POLYTROPIC RETROVIRUS RECEPTOR 1-RELATED"/>
    <property type="match status" value="1"/>
</dbReference>
<dbReference type="GO" id="GO:0005794">
    <property type="term" value="C:Golgi apparatus"/>
    <property type="evidence" value="ECO:0007669"/>
    <property type="project" value="TreeGrafter"/>
</dbReference>
<evidence type="ECO:0000256" key="6">
    <source>
        <dbReference type="SAM" id="MobiDB-lite"/>
    </source>
</evidence>
<dbReference type="GO" id="GO:0016036">
    <property type="term" value="P:cellular response to phosphate starvation"/>
    <property type="evidence" value="ECO:0007669"/>
    <property type="project" value="TreeGrafter"/>
</dbReference>
<evidence type="ECO:0000259" key="8">
    <source>
        <dbReference type="PROSITE" id="PS51380"/>
    </source>
</evidence>
<feature type="transmembrane region" description="Helical" evidence="7">
    <location>
        <begin position="542"/>
        <end position="562"/>
    </location>
</feature>
<dbReference type="PROSITE" id="PS51382">
    <property type="entry name" value="SPX"/>
    <property type="match status" value="1"/>
</dbReference>
<evidence type="ECO:0000256" key="1">
    <source>
        <dbReference type="ARBA" id="ARBA00004141"/>
    </source>
</evidence>
<feature type="compositionally biased region" description="Polar residues" evidence="6">
    <location>
        <begin position="57"/>
        <end position="66"/>
    </location>
</feature>
<feature type="compositionally biased region" description="Basic and acidic residues" evidence="6">
    <location>
        <begin position="1033"/>
        <end position="1055"/>
    </location>
</feature>
<evidence type="ECO:0000313" key="11">
    <source>
        <dbReference type="Proteomes" id="UP000034680"/>
    </source>
</evidence>
<comment type="caution">
    <text evidence="10">The sequence shown here is derived from an EMBL/GenBank/DDBJ whole genome shotgun (WGS) entry which is preliminary data.</text>
</comment>
<accession>A0A0G2FQN6</accession>
<name>A0A0G2FQN6_9PEZI</name>
<feature type="region of interest" description="Disordered" evidence="6">
    <location>
        <begin position="871"/>
        <end position="1055"/>
    </location>
</feature>